<dbReference type="InterPro" id="IPR036390">
    <property type="entry name" value="WH_DNA-bd_sf"/>
</dbReference>
<dbReference type="AlphaFoldDB" id="A0A1M7YF24"/>
<dbReference type="SUPFAM" id="SSF46785">
    <property type="entry name" value="Winged helix' DNA-binding domain"/>
    <property type="match status" value="1"/>
</dbReference>
<reference evidence="6 7" key="1">
    <citation type="submission" date="2016-12" db="EMBL/GenBank/DDBJ databases">
        <authorList>
            <person name="Song W.-J."/>
            <person name="Kurnit D.M."/>
        </authorList>
    </citation>
    <scope>NUCLEOTIDE SEQUENCE [LARGE SCALE GENOMIC DNA]</scope>
    <source>
        <strain evidence="6 7">DSM 12503</strain>
    </source>
</reference>
<dbReference type="SMART" id="SM00418">
    <property type="entry name" value="HTH_ARSR"/>
    <property type="match status" value="1"/>
</dbReference>
<dbReference type="Pfam" id="PF01022">
    <property type="entry name" value="HTH_5"/>
    <property type="match status" value="1"/>
</dbReference>
<organism evidence="6 7">
    <name type="scientific">Anaerocolumna xylanovorans DSM 12503</name>
    <dbReference type="NCBI Taxonomy" id="1121345"/>
    <lineage>
        <taxon>Bacteria</taxon>
        <taxon>Bacillati</taxon>
        <taxon>Bacillota</taxon>
        <taxon>Clostridia</taxon>
        <taxon>Lachnospirales</taxon>
        <taxon>Lachnospiraceae</taxon>
        <taxon>Anaerocolumna</taxon>
    </lineage>
</organism>
<dbReference type="PANTHER" id="PTHR33154">
    <property type="entry name" value="TRANSCRIPTIONAL REGULATOR, ARSR FAMILY"/>
    <property type="match status" value="1"/>
</dbReference>
<evidence type="ECO:0000256" key="4">
    <source>
        <dbReference type="SAM" id="MobiDB-lite"/>
    </source>
</evidence>
<dbReference type="CDD" id="cd00090">
    <property type="entry name" value="HTH_ARSR"/>
    <property type="match status" value="1"/>
</dbReference>
<sequence>MGSTVQITSNYWQAGGMHEKGASVNDVFKALSDPTRRKILELLSKKDMNAGEIADYFNISKPSISHHLAILKNADLISDERKGQNIVYTLNTTVFQDVVRWFFDITKSEEEKEEQDKMLKGGQGEKQDE</sequence>
<dbReference type="PRINTS" id="PR00778">
    <property type="entry name" value="HTHARSR"/>
</dbReference>
<evidence type="ECO:0000313" key="7">
    <source>
        <dbReference type="Proteomes" id="UP000184612"/>
    </source>
</evidence>
<evidence type="ECO:0000256" key="2">
    <source>
        <dbReference type="ARBA" id="ARBA00023125"/>
    </source>
</evidence>
<dbReference type="PROSITE" id="PS50987">
    <property type="entry name" value="HTH_ARSR_2"/>
    <property type="match status" value="1"/>
</dbReference>
<keyword evidence="2 6" id="KW-0238">DNA-binding</keyword>
<dbReference type="PANTHER" id="PTHR33154:SF33">
    <property type="entry name" value="TRANSCRIPTIONAL REPRESSOR SDPR"/>
    <property type="match status" value="1"/>
</dbReference>
<evidence type="ECO:0000256" key="1">
    <source>
        <dbReference type="ARBA" id="ARBA00023015"/>
    </source>
</evidence>
<keyword evidence="7" id="KW-1185">Reference proteome</keyword>
<keyword evidence="3" id="KW-0804">Transcription</keyword>
<feature type="region of interest" description="Disordered" evidence="4">
    <location>
        <begin position="109"/>
        <end position="129"/>
    </location>
</feature>
<proteinExistence type="predicted"/>
<feature type="domain" description="HTH arsR-type" evidence="5">
    <location>
        <begin position="16"/>
        <end position="110"/>
    </location>
</feature>
<keyword evidence="1" id="KW-0805">Transcription regulation</keyword>
<dbReference type="RefSeq" id="WP_330393898.1">
    <property type="nucleotide sequence ID" value="NZ_FRFD01000009.1"/>
</dbReference>
<dbReference type="EMBL" id="FRFD01000009">
    <property type="protein sequence ID" value="SHO51245.1"/>
    <property type="molecule type" value="Genomic_DNA"/>
</dbReference>
<protein>
    <submittedName>
        <fullName evidence="6">DNA-binding transcriptional regulator, ArsR family</fullName>
    </submittedName>
</protein>
<dbReference type="InterPro" id="IPR011991">
    <property type="entry name" value="ArsR-like_HTH"/>
</dbReference>
<dbReference type="STRING" id="1121345.SAMN02745217_03085"/>
<gene>
    <name evidence="6" type="ORF">SAMN02745217_03085</name>
</gene>
<evidence type="ECO:0000259" key="5">
    <source>
        <dbReference type="PROSITE" id="PS50987"/>
    </source>
</evidence>
<dbReference type="NCBIfam" id="NF033788">
    <property type="entry name" value="HTH_metalloreg"/>
    <property type="match status" value="1"/>
</dbReference>
<accession>A0A1M7YF24</accession>
<dbReference type="InterPro" id="IPR036388">
    <property type="entry name" value="WH-like_DNA-bd_sf"/>
</dbReference>
<dbReference type="Proteomes" id="UP000184612">
    <property type="component" value="Unassembled WGS sequence"/>
</dbReference>
<evidence type="ECO:0000256" key="3">
    <source>
        <dbReference type="ARBA" id="ARBA00023163"/>
    </source>
</evidence>
<dbReference type="NCBIfam" id="NF033789">
    <property type="entry name" value="repress_SdpR"/>
    <property type="match status" value="1"/>
</dbReference>
<dbReference type="InterPro" id="IPR051081">
    <property type="entry name" value="HTH_MetalResp_TranReg"/>
</dbReference>
<name>A0A1M7YF24_9FIRM</name>
<dbReference type="GO" id="GO:0003700">
    <property type="term" value="F:DNA-binding transcription factor activity"/>
    <property type="evidence" value="ECO:0007669"/>
    <property type="project" value="InterPro"/>
</dbReference>
<dbReference type="GO" id="GO:0003677">
    <property type="term" value="F:DNA binding"/>
    <property type="evidence" value="ECO:0007669"/>
    <property type="project" value="UniProtKB-KW"/>
</dbReference>
<evidence type="ECO:0000313" key="6">
    <source>
        <dbReference type="EMBL" id="SHO51245.1"/>
    </source>
</evidence>
<dbReference type="Gene3D" id="1.10.10.10">
    <property type="entry name" value="Winged helix-like DNA-binding domain superfamily/Winged helix DNA-binding domain"/>
    <property type="match status" value="1"/>
</dbReference>
<dbReference type="InterPro" id="IPR001845">
    <property type="entry name" value="HTH_ArsR_DNA-bd_dom"/>
</dbReference>
<dbReference type="InterPro" id="IPR047796">
    <property type="entry name" value="SdpR-like_repress"/>
</dbReference>